<dbReference type="HAMAP" id="MF_00138">
    <property type="entry name" value="GARS"/>
    <property type="match status" value="1"/>
</dbReference>
<keyword evidence="6" id="KW-0479">Metal-binding</keyword>
<evidence type="ECO:0000256" key="9">
    <source>
        <dbReference type="ARBA" id="ARBA00022840"/>
    </source>
</evidence>
<evidence type="ECO:0000256" key="2">
    <source>
        <dbReference type="ARBA" id="ARBA00001946"/>
    </source>
</evidence>
<keyword evidence="5 14" id="KW-0436">Ligase</keyword>
<dbReference type="InterPro" id="IPR011761">
    <property type="entry name" value="ATP-grasp"/>
</dbReference>
<dbReference type="InterPro" id="IPR020560">
    <property type="entry name" value="PRibGlycinamide_synth_C-dom"/>
</dbReference>
<comment type="cofactor">
    <cofactor evidence="2">
        <name>Mg(2+)</name>
        <dbReference type="ChEBI" id="CHEBI:18420"/>
    </cofactor>
</comment>
<accession>A0A377GW43</accession>
<dbReference type="Gene3D" id="3.30.1490.20">
    <property type="entry name" value="ATP-grasp fold, A domain"/>
    <property type="match status" value="1"/>
</dbReference>
<name>A0A377GW43_9FUSO</name>
<dbReference type="Proteomes" id="UP000255328">
    <property type="component" value="Unassembled WGS sequence"/>
</dbReference>
<dbReference type="SUPFAM" id="SSF51246">
    <property type="entry name" value="Rudiment single hybrid motif"/>
    <property type="match status" value="1"/>
</dbReference>
<dbReference type="GO" id="GO:0046872">
    <property type="term" value="F:metal ion binding"/>
    <property type="evidence" value="ECO:0007669"/>
    <property type="project" value="UniProtKB-KW"/>
</dbReference>
<keyword evidence="8 14" id="KW-0658">Purine biosynthesis</keyword>
<dbReference type="UniPathway" id="UPA00074">
    <property type="reaction ID" value="UER00125"/>
</dbReference>
<dbReference type="InterPro" id="IPR020561">
    <property type="entry name" value="PRibGlycinamid_synth_ATP-grasp"/>
</dbReference>
<dbReference type="PANTHER" id="PTHR43472:SF1">
    <property type="entry name" value="PHOSPHORIBOSYLAMINE--GLYCINE LIGASE, CHLOROPLASTIC"/>
    <property type="match status" value="1"/>
</dbReference>
<evidence type="ECO:0000256" key="11">
    <source>
        <dbReference type="ARBA" id="ARBA00038345"/>
    </source>
</evidence>
<dbReference type="AlphaFoldDB" id="A0A377GW43"/>
<dbReference type="Gene3D" id="3.30.470.20">
    <property type="entry name" value="ATP-grasp fold, B domain"/>
    <property type="match status" value="1"/>
</dbReference>
<evidence type="ECO:0000256" key="15">
    <source>
        <dbReference type="PROSITE-ProRule" id="PRU00409"/>
    </source>
</evidence>
<dbReference type="InterPro" id="IPR011054">
    <property type="entry name" value="Rudment_hybrid_motif"/>
</dbReference>
<sequence length="417" mass="45693">MKILVVGSGGREHTICWKVSQNEKVEKVYCAPGNGGTELLEKGENVNLKGVDEILAFAKENKIDLTIVGSEELLVDGIVEKFQAEGLKIFGPDKKAALLEGSKAFAKDFMKKYGVKTAAYEVFKEAEKAKEYIKTCEFPLVVKASGLAAGKGVLICQNLEEALKAVDEIMIDKVFSSAGEQIVVEEFLDGVEASILSVTDSKIILPFISAKDHKKIGEKETGLNTGGMGTIAPNPYVTKEVYDKFITEIMNPTLEGIKAEGMDFAGFIFFGLMITAKGVYLLEYNMRLGDPETQVVLPLLESDFINLLESGIDRKLSEIDVKWSNKSACCVVLASGGYPEKYNKDYEITGMDSVDNMLFVAGAKLEDGKLLTNGGRVINVVAIGDNLEEARAKAYSDAKKVNFEKKYFRKDIGVLYR</sequence>
<keyword evidence="7 15" id="KW-0547">Nucleotide-binding</keyword>
<evidence type="ECO:0000256" key="12">
    <source>
        <dbReference type="ARBA" id="ARBA00042242"/>
    </source>
</evidence>
<dbReference type="SMART" id="SM01210">
    <property type="entry name" value="GARS_C"/>
    <property type="match status" value="1"/>
</dbReference>
<comment type="pathway">
    <text evidence="3 14">Purine metabolism; IMP biosynthesis via de novo pathway; N(1)-(5-phospho-D-ribosyl)glycinamide from 5-phospho-alpha-D-ribose 1-diphosphate: step 2/2.</text>
</comment>
<dbReference type="InterPro" id="IPR016185">
    <property type="entry name" value="PreATP-grasp_dom_sf"/>
</dbReference>
<dbReference type="SUPFAM" id="SSF56059">
    <property type="entry name" value="Glutathione synthetase ATP-binding domain-like"/>
    <property type="match status" value="1"/>
</dbReference>
<evidence type="ECO:0000256" key="6">
    <source>
        <dbReference type="ARBA" id="ARBA00022723"/>
    </source>
</evidence>
<evidence type="ECO:0000256" key="7">
    <source>
        <dbReference type="ARBA" id="ARBA00022741"/>
    </source>
</evidence>
<dbReference type="Pfam" id="PF02843">
    <property type="entry name" value="GARS_C"/>
    <property type="match status" value="1"/>
</dbReference>
<dbReference type="OrthoDB" id="9807240at2"/>
<evidence type="ECO:0000256" key="1">
    <source>
        <dbReference type="ARBA" id="ARBA00001936"/>
    </source>
</evidence>
<dbReference type="EC" id="6.3.4.13" evidence="4 14"/>
<dbReference type="InterPro" id="IPR020559">
    <property type="entry name" value="PRibGlycinamide_synth_CS"/>
</dbReference>
<dbReference type="InterPro" id="IPR000115">
    <property type="entry name" value="PRibGlycinamide_synth"/>
</dbReference>
<evidence type="ECO:0000256" key="10">
    <source>
        <dbReference type="ARBA" id="ARBA00023211"/>
    </source>
</evidence>
<dbReference type="RefSeq" id="WP_115269303.1">
    <property type="nucleotide sequence ID" value="NZ_UGGU01000003.1"/>
</dbReference>
<comment type="catalytic activity">
    <reaction evidence="14">
        <text>5-phospho-beta-D-ribosylamine + glycine + ATP = N(1)-(5-phospho-beta-D-ribosyl)glycinamide + ADP + phosphate + H(+)</text>
        <dbReference type="Rhea" id="RHEA:17453"/>
        <dbReference type="ChEBI" id="CHEBI:15378"/>
        <dbReference type="ChEBI" id="CHEBI:30616"/>
        <dbReference type="ChEBI" id="CHEBI:43474"/>
        <dbReference type="ChEBI" id="CHEBI:57305"/>
        <dbReference type="ChEBI" id="CHEBI:58681"/>
        <dbReference type="ChEBI" id="CHEBI:143788"/>
        <dbReference type="ChEBI" id="CHEBI:456216"/>
        <dbReference type="EC" id="6.3.4.13"/>
    </reaction>
</comment>
<dbReference type="SUPFAM" id="SSF52440">
    <property type="entry name" value="PreATP-grasp domain"/>
    <property type="match status" value="1"/>
</dbReference>
<proteinExistence type="inferred from homology"/>
<evidence type="ECO:0000256" key="5">
    <source>
        <dbReference type="ARBA" id="ARBA00022598"/>
    </source>
</evidence>
<evidence type="ECO:0000256" key="3">
    <source>
        <dbReference type="ARBA" id="ARBA00005174"/>
    </source>
</evidence>
<dbReference type="PROSITE" id="PS50975">
    <property type="entry name" value="ATP_GRASP"/>
    <property type="match status" value="1"/>
</dbReference>
<gene>
    <name evidence="14 17" type="primary">purD</name>
    <name evidence="17" type="ORF">NCTC10723_00655</name>
</gene>
<organism evidence="17 18">
    <name type="scientific">Fusobacterium necrogenes</name>
    <dbReference type="NCBI Taxonomy" id="858"/>
    <lineage>
        <taxon>Bacteria</taxon>
        <taxon>Fusobacteriati</taxon>
        <taxon>Fusobacteriota</taxon>
        <taxon>Fusobacteriia</taxon>
        <taxon>Fusobacteriales</taxon>
        <taxon>Fusobacteriaceae</taxon>
        <taxon>Fusobacterium</taxon>
    </lineage>
</organism>
<keyword evidence="10" id="KW-0464">Manganese</keyword>
<dbReference type="Pfam" id="PF01071">
    <property type="entry name" value="GARS_A"/>
    <property type="match status" value="1"/>
</dbReference>
<dbReference type="GO" id="GO:0005524">
    <property type="term" value="F:ATP binding"/>
    <property type="evidence" value="ECO:0007669"/>
    <property type="project" value="UniProtKB-UniRule"/>
</dbReference>
<dbReference type="InterPro" id="IPR020562">
    <property type="entry name" value="PRibGlycinamide_synth_N"/>
</dbReference>
<dbReference type="EMBL" id="UGGU01000003">
    <property type="protein sequence ID" value="STO31210.1"/>
    <property type="molecule type" value="Genomic_DNA"/>
</dbReference>
<dbReference type="Gene3D" id="3.90.600.10">
    <property type="entry name" value="Phosphoribosylglycinamide synthetase, C-terminal domain"/>
    <property type="match status" value="1"/>
</dbReference>
<dbReference type="PANTHER" id="PTHR43472">
    <property type="entry name" value="PHOSPHORIBOSYLAMINE--GLYCINE LIGASE"/>
    <property type="match status" value="1"/>
</dbReference>
<evidence type="ECO:0000313" key="18">
    <source>
        <dbReference type="Proteomes" id="UP000255328"/>
    </source>
</evidence>
<evidence type="ECO:0000313" key="17">
    <source>
        <dbReference type="EMBL" id="STO31210.1"/>
    </source>
</evidence>
<evidence type="ECO:0000256" key="8">
    <source>
        <dbReference type="ARBA" id="ARBA00022755"/>
    </source>
</evidence>
<comment type="similarity">
    <text evidence="11 14">Belongs to the GARS family.</text>
</comment>
<dbReference type="GO" id="GO:0006189">
    <property type="term" value="P:'de novo' IMP biosynthetic process"/>
    <property type="evidence" value="ECO:0007669"/>
    <property type="project" value="UniProtKB-UniRule"/>
</dbReference>
<keyword evidence="9 15" id="KW-0067">ATP-binding</keyword>
<protein>
    <recommendedName>
        <fullName evidence="4 14">Phosphoribosylamine--glycine ligase</fullName>
        <ecNumber evidence="4 14">6.3.4.13</ecNumber>
    </recommendedName>
    <alternativeName>
        <fullName evidence="14">GARS</fullName>
    </alternativeName>
    <alternativeName>
        <fullName evidence="12 14">Glycinamide ribonucleotide synthetase</fullName>
    </alternativeName>
    <alternativeName>
        <fullName evidence="13 14">Phosphoribosylglycinamide synthetase</fullName>
    </alternativeName>
</protein>
<evidence type="ECO:0000256" key="13">
    <source>
        <dbReference type="ARBA" id="ARBA00042864"/>
    </source>
</evidence>
<evidence type="ECO:0000259" key="16">
    <source>
        <dbReference type="PROSITE" id="PS50975"/>
    </source>
</evidence>
<dbReference type="NCBIfam" id="TIGR00877">
    <property type="entry name" value="purD"/>
    <property type="match status" value="1"/>
</dbReference>
<feature type="domain" description="ATP-grasp" evidence="16">
    <location>
        <begin position="107"/>
        <end position="313"/>
    </location>
</feature>
<reference evidence="17 18" key="1">
    <citation type="submission" date="2018-06" db="EMBL/GenBank/DDBJ databases">
        <authorList>
            <consortium name="Pathogen Informatics"/>
            <person name="Doyle S."/>
        </authorList>
    </citation>
    <scope>NUCLEOTIDE SEQUENCE [LARGE SCALE GENOMIC DNA]</scope>
    <source>
        <strain evidence="17 18">NCTC10723</strain>
    </source>
</reference>
<dbReference type="GO" id="GO:0004637">
    <property type="term" value="F:phosphoribosylamine-glycine ligase activity"/>
    <property type="evidence" value="ECO:0007669"/>
    <property type="project" value="UniProtKB-UniRule"/>
</dbReference>
<dbReference type="GO" id="GO:0009113">
    <property type="term" value="P:purine nucleobase biosynthetic process"/>
    <property type="evidence" value="ECO:0007669"/>
    <property type="project" value="InterPro"/>
</dbReference>
<evidence type="ECO:0000256" key="4">
    <source>
        <dbReference type="ARBA" id="ARBA00013255"/>
    </source>
</evidence>
<comment type="cofactor">
    <cofactor evidence="1">
        <name>Mn(2+)</name>
        <dbReference type="ChEBI" id="CHEBI:29035"/>
    </cofactor>
</comment>
<dbReference type="InterPro" id="IPR037123">
    <property type="entry name" value="PRibGlycinamide_synth_C_sf"/>
</dbReference>
<dbReference type="SMART" id="SM01209">
    <property type="entry name" value="GARS_A"/>
    <property type="match status" value="1"/>
</dbReference>
<evidence type="ECO:0000256" key="14">
    <source>
        <dbReference type="HAMAP-Rule" id="MF_00138"/>
    </source>
</evidence>
<dbReference type="InterPro" id="IPR013815">
    <property type="entry name" value="ATP_grasp_subdomain_1"/>
</dbReference>
<dbReference type="PROSITE" id="PS00184">
    <property type="entry name" value="GARS"/>
    <property type="match status" value="1"/>
</dbReference>
<dbReference type="FunFam" id="3.40.50.20:FF:000006">
    <property type="entry name" value="Phosphoribosylamine--glycine ligase, chloroplastic"/>
    <property type="match status" value="1"/>
</dbReference>
<keyword evidence="18" id="KW-1185">Reference proteome</keyword>
<dbReference type="Pfam" id="PF02844">
    <property type="entry name" value="GARS_N"/>
    <property type="match status" value="1"/>
</dbReference>
<dbReference type="FunFam" id="3.30.1490.20:FF:000006">
    <property type="entry name" value="phosphoribosylamine--glycine ligase, chloroplastic-like"/>
    <property type="match status" value="1"/>
</dbReference>
<dbReference type="Gene3D" id="3.40.50.20">
    <property type="match status" value="1"/>
</dbReference>